<feature type="transmembrane region" description="Helical" evidence="6">
    <location>
        <begin position="429"/>
        <end position="446"/>
    </location>
</feature>
<protein>
    <recommendedName>
        <fullName evidence="7">Major facilitator superfamily (MFS) profile domain-containing protein</fullName>
    </recommendedName>
</protein>
<keyword evidence="4 6" id="KW-1133">Transmembrane helix</keyword>
<dbReference type="InterPro" id="IPR036259">
    <property type="entry name" value="MFS_trans_sf"/>
</dbReference>
<dbReference type="PROSITE" id="PS50850">
    <property type="entry name" value="MFS"/>
    <property type="match status" value="1"/>
</dbReference>
<feature type="transmembrane region" description="Helical" evidence="6">
    <location>
        <begin position="559"/>
        <end position="584"/>
    </location>
</feature>
<evidence type="ECO:0000256" key="1">
    <source>
        <dbReference type="ARBA" id="ARBA00004141"/>
    </source>
</evidence>
<gene>
    <name evidence="8" type="ORF">CNMCM5623_007435</name>
</gene>
<dbReference type="GO" id="GO:0022857">
    <property type="term" value="F:transmembrane transporter activity"/>
    <property type="evidence" value="ECO:0007669"/>
    <property type="project" value="InterPro"/>
</dbReference>
<dbReference type="SUPFAM" id="SSF103473">
    <property type="entry name" value="MFS general substrate transporter"/>
    <property type="match status" value="1"/>
</dbReference>
<evidence type="ECO:0000313" key="9">
    <source>
        <dbReference type="Proteomes" id="UP000654922"/>
    </source>
</evidence>
<dbReference type="Gene3D" id="1.20.1250.20">
    <property type="entry name" value="MFS general substrate transporter like domains"/>
    <property type="match status" value="2"/>
</dbReference>
<dbReference type="InterPro" id="IPR011701">
    <property type="entry name" value="MFS"/>
</dbReference>
<evidence type="ECO:0000256" key="3">
    <source>
        <dbReference type="ARBA" id="ARBA00022692"/>
    </source>
</evidence>
<evidence type="ECO:0000256" key="4">
    <source>
        <dbReference type="ARBA" id="ARBA00022989"/>
    </source>
</evidence>
<feature type="transmembrane region" description="Helical" evidence="6">
    <location>
        <begin position="307"/>
        <end position="328"/>
    </location>
</feature>
<organism evidence="8 9">
    <name type="scientific">Aspergillus felis</name>
    <dbReference type="NCBI Taxonomy" id="1287682"/>
    <lineage>
        <taxon>Eukaryota</taxon>
        <taxon>Fungi</taxon>
        <taxon>Dikarya</taxon>
        <taxon>Ascomycota</taxon>
        <taxon>Pezizomycotina</taxon>
        <taxon>Eurotiomycetes</taxon>
        <taxon>Eurotiomycetidae</taxon>
        <taxon>Eurotiales</taxon>
        <taxon>Aspergillaceae</taxon>
        <taxon>Aspergillus</taxon>
        <taxon>Aspergillus subgen. Fumigati</taxon>
    </lineage>
</organism>
<feature type="transmembrane region" description="Helical" evidence="6">
    <location>
        <begin position="458"/>
        <end position="478"/>
    </location>
</feature>
<dbReference type="PANTHER" id="PTHR23506:SF23">
    <property type="entry name" value="GH10249P"/>
    <property type="match status" value="1"/>
</dbReference>
<comment type="caution">
    <text evidence="8">The sequence shown here is derived from an EMBL/GenBank/DDBJ whole genome shotgun (WGS) entry which is preliminary data.</text>
</comment>
<feature type="domain" description="Major facilitator superfamily (MFS) profile" evidence="7">
    <location>
        <begin position="137"/>
        <end position="588"/>
    </location>
</feature>
<keyword evidence="2" id="KW-0813">Transport</keyword>
<feature type="transmembrane region" description="Helical" evidence="6">
    <location>
        <begin position="224"/>
        <end position="244"/>
    </location>
</feature>
<evidence type="ECO:0000313" key="8">
    <source>
        <dbReference type="EMBL" id="KAF7155364.1"/>
    </source>
</evidence>
<dbReference type="CDD" id="cd17325">
    <property type="entry name" value="MFS_MdtG_SLC18_like"/>
    <property type="match status" value="1"/>
</dbReference>
<dbReference type="InterPro" id="IPR050930">
    <property type="entry name" value="MFS_Vesicular_Transporter"/>
</dbReference>
<proteinExistence type="predicted"/>
<keyword evidence="3 6" id="KW-0812">Transmembrane</keyword>
<feature type="transmembrane region" description="Helical" evidence="6">
    <location>
        <begin position="529"/>
        <end position="553"/>
    </location>
</feature>
<name>A0A8H6PJA0_9EURO</name>
<evidence type="ECO:0000256" key="2">
    <source>
        <dbReference type="ARBA" id="ARBA00022448"/>
    </source>
</evidence>
<dbReference type="Pfam" id="PF07690">
    <property type="entry name" value="MFS_1"/>
    <property type="match status" value="1"/>
</dbReference>
<keyword evidence="5 6" id="KW-0472">Membrane</keyword>
<dbReference type="PANTHER" id="PTHR23506">
    <property type="entry name" value="GH10249P"/>
    <property type="match status" value="1"/>
</dbReference>
<dbReference type="InterPro" id="IPR020846">
    <property type="entry name" value="MFS_dom"/>
</dbReference>
<feature type="transmembrane region" description="Helical" evidence="6">
    <location>
        <begin position="189"/>
        <end position="212"/>
    </location>
</feature>
<feature type="transmembrane region" description="Helical" evidence="6">
    <location>
        <begin position="279"/>
        <end position="301"/>
    </location>
</feature>
<dbReference type="GO" id="GO:0016020">
    <property type="term" value="C:membrane"/>
    <property type="evidence" value="ECO:0007669"/>
    <property type="project" value="UniProtKB-SubCell"/>
</dbReference>
<dbReference type="Proteomes" id="UP000654922">
    <property type="component" value="Unassembled WGS sequence"/>
</dbReference>
<sequence length="611" mass="65794">MPRHIRLHAQQAVPVYGNPEADDGPASLQLRISNESIELQALLSPKSVPAPSLGVEMRAEKMHLEIEYQARIVFWMGGNERTVTYTLYTSPTFVTLSACQPGPRGNHESHFRAVSQCQNNIWTAERLKEHSAHTVDLGSVMIINATAHGCELLACAWYPERGSNAIIIPVIPTALPERGVIQGNDDQRWVSILGAVFSASSLVASPITWYWIKRVDSLRWPFMAGLIVLTGATALLCVGTHLGLWISGRLLQGAANGAVWTVGSALLRQTVMEEGLGQAFGYIGMGMIMGGIAGPLLGGALYEHAGYYTVFGLAFALLGVDILLRIILIETKPATNGLESRGEFPGGPLPAHPAPNEEAGFRTVQTDIACAPQTAPPPDSKAVSALLSCPRLWVVLWGYMVTAMIMTAFDSVLALFVRERFGWNQSAQGLVFLAIFIPQLLNPAVGMIRDRYARAGRYMVSGAFAIGSLVLILLRFVANDSMGSKVLLCTLLAVVGLCFTFSMTPLFVEISDVVRDMEKKTPGRLNQAAATALGYGLMNSSWSAGALVGPFLAGFIKNAAGWATMAWALGLVVGVSAVLVLLFMGESWLLPTCRSVALCQNEVIDEGRVHD</sequence>
<feature type="transmembrane region" description="Helical" evidence="6">
    <location>
        <begin position="394"/>
        <end position="417"/>
    </location>
</feature>
<comment type="subcellular location">
    <subcellularLocation>
        <location evidence="1">Membrane</location>
        <topology evidence="1">Multi-pass membrane protein</topology>
    </subcellularLocation>
</comment>
<dbReference type="AlphaFoldDB" id="A0A8H6PJA0"/>
<evidence type="ECO:0000256" key="6">
    <source>
        <dbReference type="SAM" id="Phobius"/>
    </source>
</evidence>
<reference evidence="8" key="1">
    <citation type="submission" date="2020-06" db="EMBL/GenBank/DDBJ databases">
        <title>Draft genome sequences of strains closely related to Aspergillus parafelis and Aspergillus hiratsukae.</title>
        <authorList>
            <person name="Dos Santos R.A.C."/>
            <person name="Rivero-Menendez O."/>
            <person name="Steenwyk J.L."/>
            <person name="Mead M.E."/>
            <person name="Goldman G.H."/>
            <person name="Alastruey-Izquierdo A."/>
            <person name="Rokas A."/>
        </authorList>
    </citation>
    <scope>NUCLEOTIDE SEQUENCE</scope>
    <source>
        <strain evidence="8">CNM-CM5623</strain>
    </source>
</reference>
<accession>A0A8H6PJA0</accession>
<feature type="transmembrane region" description="Helical" evidence="6">
    <location>
        <begin position="484"/>
        <end position="508"/>
    </location>
</feature>
<evidence type="ECO:0000256" key="5">
    <source>
        <dbReference type="ARBA" id="ARBA00023136"/>
    </source>
</evidence>
<dbReference type="EMBL" id="JACBAE010001402">
    <property type="protein sequence ID" value="KAF7155364.1"/>
    <property type="molecule type" value="Genomic_DNA"/>
</dbReference>
<dbReference type="OrthoDB" id="5086884at2759"/>
<evidence type="ECO:0000259" key="7">
    <source>
        <dbReference type="PROSITE" id="PS50850"/>
    </source>
</evidence>